<keyword evidence="2" id="KW-0808">Transferase</keyword>
<dbReference type="PANTHER" id="PTHR10509">
    <property type="entry name" value="O-METHYLTRANSFERASE-RELATED"/>
    <property type="match status" value="1"/>
</dbReference>
<proteinExistence type="inferred from homology"/>
<dbReference type="GO" id="GO:0032259">
    <property type="term" value="P:methylation"/>
    <property type="evidence" value="ECO:0007669"/>
    <property type="project" value="UniProtKB-KW"/>
</dbReference>
<evidence type="ECO:0008006" key="7">
    <source>
        <dbReference type="Google" id="ProtNLM"/>
    </source>
</evidence>
<comment type="similarity">
    <text evidence="4">Belongs to the class I-like SAM-binding methyltransferase superfamily. Cation-dependent O-methyltransferase family.</text>
</comment>
<gene>
    <name evidence="5" type="ORF">WJX84_002791</name>
</gene>
<dbReference type="SUPFAM" id="SSF53335">
    <property type="entry name" value="S-adenosyl-L-methionine-dependent methyltransferases"/>
    <property type="match status" value="1"/>
</dbReference>
<dbReference type="Proteomes" id="UP001485043">
    <property type="component" value="Unassembled WGS sequence"/>
</dbReference>
<sequence length="105" mass="11575">VELRMGPAAATLDALLADGGSEAYDFAFLDGNKRMYWEYFEQLLLLVRPGGVIVADNVLWYGRVADPEDQDKRTVALRDFNDRVMACPAVTTSIVPIGDGLALWP</sequence>
<dbReference type="GO" id="GO:0008757">
    <property type="term" value="F:S-adenosylmethionine-dependent methyltransferase activity"/>
    <property type="evidence" value="ECO:0007669"/>
    <property type="project" value="TreeGrafter"/>
</dbReference>
<dbReference type="EMBL" id="JALJOV010000642">
    <property type="protein sequence ID" value="KAK9862186.1"/>
    <property type="molecule type" value="Genomic_DNA"/>
</dbReference>
<reference evidence="5 6" key="1">
    <citation type="journal article" date="2024" name="Nat. Commun.">
        <title>Phylogenomics reveals the evolutionary origins of lichenization in chlorophyte algae.</title>
        <authorList>
            <person name="Puginier C."/>
            <person name="Libourel C."/>
            <person name="Otte J."/>
            <person name="Skaloud P."/>
            <person name="Haon M."/>
            <person name="Grisel S."/>
            <person name="Petersen M."/>
            <person name="Berrin J.G."/>
            <person name="Delaux P.M."/>
            <person name="Dal Grande F."/>
            <person name="Keller J."/>
        </authorList>
    </citation>
    <scope>NUCLEOTIDE SEQUENCE [LARGE SCALE GENOMIC DNA]</scope>
    <source>
        <strain evidence="5 6">SAG 2523</strain>
    </source>
</reference>
<evidence type="ECO:0000256" key="3">
    <source>
        <dbReference type="ARBA" id="ARBA00022691"/>
    </source>
</evidence>
<evidence type="ECO:0000256" key="4">
    <source>
        <dbReference type="ARBA" id="ARBA00023453"/>
    </source>
</evidence>
<feature type="non-terminal residue" evidence="5">
    <location>
        <position position="1"/>
    </location>
</feature>
<evidence type="ECO:0000313" key="6">
    <source>
        <dbReference type="Proteomes" id="UP001485043"/>
    </source>
</evidence>
<dbReference type="Gene3D" id="3.40.50.150">
    <property type="entry name" value="Vaccinia Virus protein VP39"/>
    <property type="match status" value="1"/>
</dbReference>
<comment type="caution">
    <text evidence="5">The sequence shown here is derived from an EMBL/GenBank/DDBJ whole genome shotgun (WGS) entry which is preliminary data.</text>
</comment>
<keyword evidence="3" id="KW-0949">S-adenosyl-L-methionine</keyword>
<evidence type="ECO:0000256" key="1">
    <source>
        <dbReference type="ARBA" id="ARBA00022603"/>
    </source>
</evidence>
<dbReference type="InterPro" id="IPR002935">
    <property type="entry name" value="SAM_O-MeTrfase"/>
</dbReference>
<evidence type="ECO:0000313" key="5">
    <source>
        <dbReference type="EMBL" id="KAK9862186.1"/>
    </source>
</evidence>
<keyword evidence="1" id="KW-0489">Methyltransferase</keyword>
<dbReference type="PROSITE" id="PS51682">
    <property type="entry name" value="SAM_OMT_I"/>
    <property type="match status" value="1"/>
</dbReference>
<dbReference type="InterPro" id="IPR029063">
    <property type="entry name" value="SAM-dependent_MTases_sf"/>
</dbReference>
<dbReference type="Pfam" id="PF01596">
    <property type="entry name" value="Methyltransf_3"/>
    <property type="match status" value="1"/>
</dbReference>
<dbReference type="InterPro" id="IPR050362">
    <property type="entry name" value="Cation-dep_OMT"/>
</dbReference>
<dbReference type="AlphaFoldDB" id="A0AAW1T0B2"/>
<dbReference type="PANTHER" id="PTHR10509:SF14">
    <property type="entry name" value="CAFFEOYL-COA O-METHYLTRANSFERASE 3-RELATED"/>
    <property type="match status" value="1"/>
</dbReference>
<accession>A0AAW1T0B2</accession>
<organism evidence="5 6">
    <name type="scientific">Apatococcus fuscideae</name>
    <dbReference type="NCBI Taxonomy" id="2026836"/>
    <lineage>
        <taxon>Eukaryota</taxon>
        <taxon>Viridiplantae</taxon>
        <taxon>Chlorophyta</taxon>
        <taxon>core chlorophytes</taxon>
        <taxon>Trebouxiophyceae</taxon>
        <taxon>Chlorellales</taxon>
        <taxon>Chlorellaceae</taxon>
        <taxon>Apatococcus</taxon>
    </lineage>
</organism>
<dbReference type="GO" id="GO:0008171">
    <property type="term" value="F:O-methyltransferase activity"/>
    <property type="evidence" value="ECO:0007669"/>
    <property type="project" value="InterPro"/>
</dbReference>
<keyword evidence="6" id="KW-1185">Reference proteome</keyword>
<name>A0AAW1T0B2_9CHLO</name>
<protein>
    <recommendedName>
        <fullName evidence="7">O-methyltransferase</fullName>
    </recommendedName>
</protein>
<evidence type="ECO:0000256" key="2">
    <source>
        <dbReference type="ARBA" id="ARBA00022679"/>
    </source>
</evidence>